<dbReference type="InterPro" id="IPR016181">
    <property type="entry name" value="Acyl_CoA_acyltransferase"/>
</dbReference>
<dbReference type="EMBL" id="CP150096">
    <property type="protein sequence ID" value="WZN47422.1"/>
    <property type="molecule type" value="Genomic_DNA"/>
</dbReference>
<dbReference type="InterPro" id="IPR000182">
    <property type="entry name" value="GNAT_dom"/>
</dbReference>
<evidence type="ECO:0000256" key="1">
    <source>
        <dbReference type="ARBA" id="ARBA00022679"/>
    </source>
</evidence>
<dbReference type="SUPFAM" id="SSF55729">
    <property type="entry name" value="Acyl-CoA N-acyltransferases (Nat)"/>
    <property type="match status" value="1"/>
</dbReference>
<evidence type="ECO:0000313" key="4">
    <source>
        <dbReference type="EMBL" id="WZN47422.1"/>
    </source>
</evidence>
<keyword evidence="1" id="KW-0808">Transferase</keyword>
<dbReference type="InterPro" id="IPR050832">
    <property type="entry name" value="Bact_Acetyltransf"/>
</dbReference>
<dbReference type="Proteomes" id="UP001449657">
    <property type="component" value="Chromosome"/>
</dbReference>
<keyword evidence="2" id="KW-0012">Acyltransferase</keyword>
<evidence type="ECO:0000256" key="2">
    <source>
        <dbReference type="ARBA" id="ARBA00023315"/>
    </source>
</evidence>
<evidence type="ECO:0000259" key="3">
    <source>
        <dbReference type="PROSITE" id="PS51186"/>
    </source>
</evidence>
<keyword evidence="5" id="KW-1185">Reference proteome</keyword>
<dbReference type="CDD" id="cd04301">
    <property type="entry name" value="NAT_SF"/>
    <property type="match status" value="1"/>
</dbReference>
<dbReference type="PANTHER" id="PTHR43877:SF2">
    <property type="entry name" value="AMINOALKYLPHOSPHONATE N-ACETYLTRANSFERASE-RELATED"/>
    <property type="match status" value="1"/>
</dbReference>
<protein>
    <submittedName>
        <fullName evidence="4">GNAT family N-acetyltransferase</fullName>
    </submittedName>
</protein>
<evidence type="ECO:0000313" key="5">
    <source>
        <dbReference type="Proteomes" id="UP001449657"/>
    </source>
</evidence>
<reference evidence="4 5" key="1">
    <citation type="submission" date="2024-03" db="EMBL/GenBank/DDBJ databases">
        <title>Chitinophaga caseinilytica sp. nov., a casein hydrolysing bacterium isolated from forest soil.</title>
        <authorList>
            <person name="Lee D.S."/>
            <person name="Han D.M."/>
            <person name="Baek J.H."/>
            <person name="Choi D.G."/>
            <person name="Jeon J.H."/>
            <person name="Jeon C.O."/>
        </authorList>
    </citation>
    <scope>NUCLEOTIDE SEQUENCE [LARGE SCALE GENOMIC DNA]</scope>
    <source>
        <strain evidence="4 5">KACC 19118</strain>
    </source>
</reference>
<dbReference type="PANTHER" id="PTHR43877">
    <property type="entry name" value="AMINOALKYLPHOSPHONATE N-ACETYLTRANSFERASE-RELATED-RELATED"/>
    <property type="match status" value="1"/>
</dbReference>
<accession>A0ABZ2Z7Y0</accession>
<dbReference type="RefSeq" id="WP_341842061.1">
    <property type="nucleotide sequence ID" value="NZ_CP149792.1"/>
</dbReference>
<name>A0ABZ2Z7Y0_9BACT</name>
<organism evidence="4 5">
    <name type="scientific">Chitinophaga caseinilytica</name>
    <dbReference type="NCBI Taxonomy" id="2267521"/>
    <lineage>
        <taxon>Bacteria</taxon>
        <taxon>Pseudomonadati</taxon>
        <taxon>Bacteroidota</taxon>
        <taxon>Chitinophagia</taxon>
        <taxon>Chitinophagales</taxon>
        <taxon>Chitinophagaceae</taxon>
        <taxon>Chitinophaga</taxon>
    </lineage>
</organism>
<dbReference type="Gene3D" id="3.40.630.30">
    <property type="match status" value="1"/>
</dbReference>
<gene>
    <name evidence="4" type="ORF">WJU22_04450</name>
</gene>
<dbReference type="PROSITE" id="PS51186">
    <property type="entry name" value="GNAT"/>
    <property type="match status" value="1"/>
</dbReference>
<dbReference type="Pfam" id="PF00583">
    <property type="entry name" value="Acetyltransf_1"/>
    <property type="match status" value="1"/>
</dbReference>
<sequence length="165" mass="18479">MITITTAAPEQLAIVQQIAYATWPHTFGSILSPTQIDYMLKMMYDLDVLTESVEKKNVVFLLANVDGVFGGFAGYELHYKKEPVSKLHKIYVLPSMQGKNVGQALMSEVERISREAGMKKLSLNVNRDNKAAGFYERNGFTKTGEEDIDIGDGFFMNDAIMTKKL</sequence>
<feature type="domain" description="N-acetyltransferase" evidence="3">
    <location>
        <begin position="2"/>
        <end position="165"/>
    </location>
</feature>
<proteinExistence type="predicted"/>